<dbReference type="Gene3D" id="3.30.1490.300">
    <property type="match status" value="1"/>
</dbReference>
<accession>A0A1F7U7A2</accession>
<dbReference type="Proteomes" id="UP000176303">
    <property type="component" value="Unassembled WGS sequence"/>
</dbReference>
<gene>
    <name evidence="1" type="ORF">A3D72_00105</name>
</gene>
<dbReference type="PIRSF" id="PIRSF019169">
    <property type="entry name" value="PilM"/>
    <property type="match status" value="1"/>
</dbReference>
<protein>
    <recommendedName>
        <fullName evidence="3">SHS2 domain-containing protein</fullName>
    </recommendedName>
</protein>
<dbReference type="PANTHER" id="PTHR32432:SF3">
    <property type="entry name" value="ETHANOLAMINE UTILIZATION PROTEIN EUTJ"/>
    <property type="match status" value="1"/>
</dbReference>
<name>A0A1F7U7A2_9BACT</name>
<evidence type="ECO:0000313" key="2">
    <source>
        <dbReference type="Proteomes" id="UP000176303"/>
    </source>
</evidence>
<evidence type="ECO:0008006" key="3">
    <source>
        <dbReference type="Google" id="ProtNLM"/>
    </source>
</evidence>
<comment type="caution">
    <text evidence="1">The sequence shown here is derived from an EMBL/GenBank/DDBJ whole genome shotgun (WGS) entry which is preliminary data.</text>
</comment>
<dbReference type="InterPro" id="IPR050696">
    <property type="entry name" value="FtsA/MreB"/>
</dbReference>
<dbReference type="CDD" id="cd24049">
    <property type="entry name" value="ASKHA_NBD_PilM"/>
    <property type="match status" value="1"/>
</dbReference>
<sequence>MALFGKQSAKSYLGVDIGSGGFKLVELQNDKGRAKLVTYAFTERGPEEMAANPLDTPEVTADLVKSMVARSKARSRRAVSALPVAGVFSSILSVPAAAGKELKAAIEIQAKKLIPIPLEEMILDWKVLGEVSSAPKGPAPAGNPAGKWTQVLLTGAPKKLVQKYIDVAKRAGLELISLETEAFALIRSLVGRDRATTMIVDIGAVRTNIILVENGIPYLSRSIDLGGLSFTKAIGNALGASLSAAEQMKADVGALSAILPERGVPKVLEPLMANLGNEMRYLVNLFSSQRPGAASVEKVVVTGGSALLPRVTDYLQEVLGVKAYLGDPWARVIYPTELRPQLEIIGPRFAVAVGLAMRDIE</sequence>
<dbReference type="InterPro" id="IPR043129">
    <property type="entry name" value="ATPase_NBD"/>
</dbReference>
<dbReference type="SUPFAM" id="SSF53067">
    <property type="entry name" value="Actin-like ATPase domain"/>
    <property type="match status" value="2"/>
</dbReference>
<dbReference type="AlphaFoldDB" id="A0A1F7U7A2"/>
<proteinExistence type="predicted"/>
<dbReference type="STRING" id="1802391.A3D72_00105"/>
<dbReference type="Pfam" id="PF11104">
    <property type="entry name" value="PilM_2"/>
    <property type="match status" value="1"/>
</dbReference>
<dbReference type="InterPro" id="IPR005883">
    <property type="entry name" value="PilM"/>
</dbReference>
<evidence type="ECO:0000313" key="1">
    <source>
        <dbReference type="EMBL" id="OGL73617.1"/>
    </source>
</evidence>
<reference evidence="1 2" key="1">
    <citation type="journal article" date="2016" name="Nat. Commun.">
        <title>Thousands of microbial genomes shed light on interconnected biogeochemical processes in an aquifer system.</title>
        <authorList>
            <person name="Anantharaman K."/>
            <person name="Brown C.T."/>
            <person name="Hug L.A."/>
            <person name="Sharon I."/>
            <person name="Castelle C.J."/>
            <person name="Probst A.J."/>
            <person name="Thomas B.C."/>
            <person name="Singh A."/>
            <person name="Wilkins M.J."/>
            <person name="Karaoz U."/>
            <person name="Brodie E.L."/>
            <person name="Williams K.H."/>
            <person name="Hubbard S.S."/>
            <person name="Banfield J.F."/>
        </authorList>
    </citation>
    <scope>NUCLEOTIDE SEQUENCE [LARGE SCALE GENOMIC DNA]</scope>
</reference>
<dbReference type="EMBL" id="MGDZ01000026">
    <property type="protein sequence ID" value="OGL73617.1"/>
    <property type="molecule type" value="Genomic_DNA"/>
</dbReference>
<dbReference type="PANTHER" id="PTHR32432">
    <property type="entry name" value="CELL DIVISION PROTEIN FTSA-RELATED"/>
    <property type="match status" value="1"/>
</dbReference>
<dbReference type="Gene3D" id="3.30.420.40">
    <property type="match status" value="2"/>
</dbReference>
<dbReference type="NCBIfam" id="TIGR01175">
    <property type="entry name" value="pilM"/>
    <property type="match status" value="1"/>
</dbReference>
<organism evidence="1 2">
    <name type="scientific">Candidatus Uhrbacteria bacterium RIFCSPHIGHO2_02_FULL_57_19</name>
    <dbReference type="NCBI Taxonomy" id="1802391"/>
    <lineage>
        <taxon>Bacteria</taxon>
        <taxon>Candidatus Uhriibacteriota</taxon>
    </lineage>
</organism>